<protein>
    <recommendedName>
        <fullName evidence="3">AB hydrolase-1 domain-containing protein</fullName>
    </recommendedName>
</protein>
<sequence length="169" mass="19524">MAADAAAAEVESVVIMTSGISSTAEERREMAQREKRDVAELLLPQRVEDLRNLFQRCMHRPPWMPSFILRDFIEVMFKDYRKERAELLQEVLSNGVGWDTLPLLKQETLILWGDKDSIFPLSLAYGLQRHLGDKARLQVIKEAGHALPLEKPHDVNQMIKRFLLQQNVM</sequence>
<keyword evidence="2" id="KW-1185">Reference proteome</keyword>
<name>A0A835U8C2_VANPL</name>
<organism evidence="1 2">
    <name type="scientific">Vanilla planifolia</name>
    <name type="common">Vanilla</name>
    <dbReference type="NCBI Taxonomy" id="51239"/>
    <lineage>
        <taxon>Eukaryota</taxon>
        <taxon>Viridiplantae</taxon>
        <taxon>Streptophyta</taxon>
        <taxon>Embryophyta</taxon>
        <taxon>Tracheophyta</taxon>
        <taxon>Spermatophyta</taxon>
        <taxon>Magnoliopsida</taxon>
        <taxon>Liliopsida</taxon>
        <taxon>Asparagales</taxon>
        <taxon>Orchidaceae</taxon>
        <taxon>Vanilloideae</taxon>
        <taxon>Vanilleae</taxon>
        <taxon>Vanilla</taxon>
    </lineage>
</organism>
<dbReference type="SUPFAM" id="SSF53474">
    <property type="entry name" value="alpha/beta-Hydrolases"/>
    <property type="match status" value="1"/>
</dbReference>
<dbReference type="PANTHER" id="PTHR43139">
    <property type="entry name" value="SI:DKEY-122A22.2"/>
    <property type="match status" value="1"/>
</dbReference>
<accession>A0A835U8C2</accession>
<dbReference type="AlphaFoldDB" id="A0A835U8C2"/>
<dbReference type="InterPro" id="IPR052370">
    <property type="entry name" value="Meta-cleavage_hydrolase"/>
</dbReference>
<dbReference type="Gene3D" id="3.40.50.1820">
    <property type="entry name" value="alpha/beta hydrolase"/>
    <property type="match status" value="1"/>
</dbReference>
<proteinExistence type="predicted"/>
<evidence type="ECO:0000313" key="2">
    <source>
        <dbReference type="Proteomes" id="UP000636800"/>
    </source>
</evidence>
<evidence type="ECO:0000313" key="1">
    <source>
        <dbReference type="EMBL" id="KAG0451675.1"/>
    </source>
</evidence>
<dbReference type="PANTHER" id="PTHR43139:SF37">
    <property type="entry name" value="ALPHA_BETA-HYDROLASES SUPERFAMILY PROTEIN"/>
    <property type="match status" value="1"/>
</dbReference>
<reference evidence="1 2" key="1">
    <citation type="journal article" date="2020" name="Nat. Food">
        <title>A phased Vanilla planifolia genome enables genetic improvement of flavour and production.</title>
        <authorList>
            <person name="Hasing T."/>
            <person name="Tang H."/>
            <person name="Brym M."/>
            <person name="Khazi F."/>
            <person name="Huang T."/>
            <person name="Chambers A.H."/>
        </authorList>
    </citation>
    <scope>NUCLEOTIDE SEQUENCE [LARGE SCALE GENOMIC DNA]</scope>
    <source>
        <tissue evidence="1">Leaf</tissue>
    </source>
</reference>
<gene>
    <name evidence="1" type="ORF">HPP92_026304</name>
</gene>
<dbReference type="OrthoDB" id="1045822at2759"/>
<dbReference type="Proteomes" id="UP000636800">
    <property type="component" value="Unassembled WGS sequence"/>
</dbReference>
<dbReference type="EMBL" id="JADCNL010000048">
    <property type="protein sequence ID" value="KAG0451675.1"/>
    <property type="molecule type" value="Genomic_DNA"/>
</dbReference>
<dbReference type="InterPro" id="IPR029058">
    <property type="entry name" value="AB_hydrolase_fold"/>
</dbReference>
<comment type="caution">
    <text evidence="1">The sequence shown here is derived from an EMBL/GenBank/DDBJ whole genome shotgun (WGS) entry which is preliminary data.</text>
</comment>
<evidence type="ECO:0008006" key="3">
    <source>
        <dbReference type="Google" id="ProtNLM"/>
    </source>
</evidence>